<reference evidence="2" key="2">
    <citation type="submission" date="2025-08" db="UniProtKB">
        <authorList>
            <consortium name="RefSeq"/>
        </authorList>
    </citation>
    <scope>IDENTIFICATION</scope>
</reference>
<dbReference type="AlphaFoldDB" id="A0A1S4D410"/>
<dbReference type="PANTHER" id="PTHR33710:SF23">
    <property type="entry name" value="NON-LTR RETROELEMENT REVERSE TRANSCRIPTASE"/>
    <property type="match status" value="1"/>
</dbReference>
<dbReference type="SUPFAM" id="SSF56219">
    <property type="entry name" value="DNase I-like"/>
    <property type="match status" value="1"/>
</dbReference>
<evidence type="ECO:0000313" key="2">
    <source>
        <dbReference type="RefSeq" id="XP_016508101.1"/>
    </source>
</evidence>
<dbReference type="RefSeq" id="XP_016508101.1">
    <property type="nucleotide sequence ID" value="XM_016652615.1"/>
</dbReference>
<dbReference type="KEGG" id="nta:107825718"/>
<dbReference type="PaxDb" id="4097-A0A1S4D410"/>
<dbReference type="GeneID" id="107825718"/>
<keyword evidence="1" id="KW-1185">Reference proteome</keyword>
<sequence>MEMPWMVGGNFNVILHEDEKIGGLPVYPPVYEDFAFCINSSGLFDLGYNGIPFTWWNGRSNAEYIFKRLDMILLKNVTAALTKGSKVTFGDIFKQLAILENIVKVKEMLFEEEPTIANRIVFQQAQAELKKYLSIKEQYWKQKVGMTWFAEGDRNTSFFHNHVNGKRKKLQLKRIPNGDRNWIEDREYGIVQISNIRRGHGTVVELSGDSAKGPEGFTGNILSILLGDYWF</sequence>
<dbReference type="InterPro" id="IPR036691">
    <property type="entry name" value="Endo/exonu/phosph_ase_sf"/>
</dbReference>
<gene>
    <name evidence="2" type="primary">LOC107825718</name>
</gene>
<protein>
    <submittedName>
        <fullName evidence="2">Uncharacterized protein</fullName>
    </submittedName>
</protein>
<reference evidence="1" key="1">
    <citation type="journal article" date="2014" name="Nat. Commun.">
        <title>The tobacco genome sequence and its comparison with those of tomato and potato.</title>
        <authorList>
            <person name="Sierro N."/>
            <person name="Battey J.N."/>
            <person name="Ouadi S."/>
            <person name="Bakaher N."/>
            <person name="Bovet L."/>
            <person name="Willig A."/>
            <person name="Goepfert S."/>
            <person name="Peitsch M.C."/>
            <person name="Ivanov N.V."/>
        </authorList>
    </citation>
    <scope>NUCLEOTIDE SEQUENCE [LARGE SCALE GENOMIC DNA]</scope>
</reference>
<dbReference type="Gene3D" id="3.60.10.10">
    <property type="entry name" value="Endonuclease/exonuclease/phosphatase"/>
    <property type="match status" value="1"/>
</dbReference>
<dbReference type="Proteomes" id="UP000790787">
    <property type="component" value="Chromosome 23"/>
</dbReference>
<dbReference type="PANTHER" id="PTHR33710">
    <property type="entry name" value="BNAC02G09200D PROTEIN"/>
    <property type="match status" value="1"/>
</dbReference>
<name>A0A1S4D410_TOBAC</name>
<proteinExistence type="predicted"/>
<organism evidence="1 2">
    <name type="scientific">Nicotiana tabacum</name>
    <name type="common">Common tobacco</name>
    <dbReference type="NCBI Taxonomy" id="4097"/>
    <lineage>
        <taxon>Eukaryota</taxon>
        <taxon>Viridiplantae</taxon>
        <taxon>Streptophyta</taxon>
        <taxon>Embryophyta</taxon>
        <taxon>Tracheophyta</taxon>
        <taxon>Spermatophyta</taxon>
        <taxon>Magnoliopsida</taxon>
        <taxon>eudicotyledons</taxon>
        <taxon>Gunneridae</taxon>
        <taxon>Pentapetalae</taxon>
        <taxon>asterids</taxon>
        <taxon>lamiids</taxon>
        <taxon>Solanales</taxon>
        <taxon>Solanaceae</taxon>
        <taxon>Nicotianoideae</taxon>
        <taxon>Nicotianeae</taxon>
        <taxon>Nicotiana</taxon>
    </lineage>
</organism>
<accession>A0A1S4D410</accession>
<dbReference type="OrthoDB" id="1304107at2759"/>
<evidence type="ECO:0000313" key="1">
    <source>
        <dbReference type="Proteomes" id="UP000790787"/>
    </source>
</evidence>